<accession>A0A5A7RG67</accession>
<evidence type="ECO:0000259" key="3">
    <source>
        <dbReference type="Pfam" id="PF22669"/>
    </source>
</evidence>
<dbReference type="PANTHER" id="PTHR45666:SF34">
    <property type="entry name" value="TYPE IV INOSITOL POLYPHOSPHATE 5-PHOSPHATASE 7"/>
    <property type="match status" value="1"/>
</dbReference>
<dbReference type="InterPro" id="IPR036691">
    <property type="entry name" value="Endo/exonu/phosph_ase_sf"/>
</dbReference>
<protein>
    <submittedName>
        <fullName evidence="4">Type I inositol 1,5-trisphosphate 5-phosphatase 1</fullName>
    </submittedName>
</protein>
<keyword evidence="5" id="KW-1185">Reference proteome</keyword>
<dbReference type="PANTHER" id="PTHR45666">
    <property type="entry name" value="TYPE IV INOSITOL POLYPHOSPHATE 5-PHOSPHATASE 9"/>
    <property type="match status" value="1"/>
</dbReference>
<evidence type="ECO:0000256" key="2">
    <source>
        <dbReference type="ARBA" id="ARBA00022801"/>
    </source>
</evidence>
<dbReference type="Gene3D" id="3.60.10.10">
    <property type="entry name" value="Endonuclease/exonuclease/phosphatase"/>
    <property type="match status" value="1"/>
</dbReference>
<dbReference type="InterPro" id="IPR000300">
    <property type="entry name" value="IPPc"/>
</dbReference>
<dbReference type="GO" id="GO:0004445">
    <property type="term" value="F:inositol-polyphosphate 5-phosphatase activity"/>
    <property type="evidence" value="ECO:0007669"/>
    <property type="project" value="InterPro"/>
</dbReference>
<evidence type="ECO:0000313" key="4">
    <source>
        <dbReference type="EMBL" id="GER56185.1"/>
    </source>
</evidence>
<dbReference type="GO" id="GO:0004439">
    <property type="term" value="F:phosphatidylinositol-4,5-bisphosphate 5-phosphatase activity"/>
    <property type="evidence" value="ECO:0007669"/>
    <property type="project" value="TreeGrafter"/>
</dbReference>
<proteinExistence type="inferred from homology"/>
<dbReference type="GO" id="GO:0034485">
    <property type="term" value="F:phosphatidylinositol-3,4,5-trisphosphate 5-phosphatase activity"/>
    <property type="evidence" value="ECO:0007669"/>
    <property type="project" value="TreeGrafter"/>
</dbReference>
<evidence type="ECO:0000256" key="1">
    <source>
        <dbReference type="ARBA" id="ARBA00010768"/>
    </source>
</evidence>
<dbReference type="EMBL" id="BKCP01012514">
    <property type="protein sequence ID" value="GER56185.1"/>
    <property type="molecule type" value="Genomic_DNA"/>
</dbReference>
<gene>
    <name evidence="4" type="ORF">STAS_33900</name>
</gene>
<feature type="domain" description="Inositol polyphosphate-related phosphatase" evidence="3">
    <location>
        <begin position="213"/>
        <end position="270"/>
    </location>
</feature>
<sequence>MAEAEIDHNFCSSTILKWKGLWSENNCLTGENGKILAAFPISRCVILEAGSGQIKQMGAEAAANQSSGSSSHNGLNNAVGVPAHPNSRRLMAKMYRLNQILDYLDLENHIYSEAFWKAGLVPNQPKFCILLGKKFPERHSKLQLERVDKFALDIMNDSAKVYLQSLEPWIQPGCVGRGFVGYLGNKVSRIHFDKHANTLDESLLCVPSLNICRILWLGDLNYQIVLHYRLAKALIGMQNWRQLLKKDELQIKQRHGRVFDGWKERKISLPIHREGFVLLYQTSITRTPKNIKTGKSNSSHLFPTNHAVSAKGIQTTCQMYPVSTSHSKPGGSYFHMLGHPLCTSNKQEREQLSHIIPCSTFSKKKLRRLSVLESLRHVHSIFR</sequence>
<dbReference type="OrthoDB" id="1403797at2759"/>
<organism evidence="4 5">
    <name type="scientific">Striga asiatica</name>
    <name type="common">Asiatic witchweed</name>
    <name type="synonym">Buchnera asiatica</name>
    <dbReference type="NCBI Taxonomy" id="4170"/>
    <lineage>
        <taxon>Eukaryota</taxon>
        <taxon>Viridiplantae</taxon>
        <taxon>Streptophyta</taxon>
        <taxon>Embryophyta</taxon>
        <taxon>Tracheophyta</taxon>
        <taxon>Spermatophyta</taxon>
        <taxon>Magnoliopsida</taxon>
        <taxon>eudicotyledons</taxon>
        <taxon>Gunneridae</taxon>
        <taxon>Pentapetalae</taxon>
        <taxon>asterids</taxon>
        <taxon>lamiids</taxon>
        <taxon>Lamiales</taxon>
        <taxon>Orobanchaceae</taxon>
        <taxon>Buchnereae</taxon>
        <taxon>Striga</taxon>
    </lineage>
</organism>
<dbReference type="GO" id="GO:0046856">
    <property type="term" value="P:phosphatidylinositol dephosphorylation"/>
    <property type="evidence" value="ECO:0007669"/>
    <property type="project" value="InterPro"/>
</dbReference>
<dbReference type="Proteomes" id="UP000325081">
    <property type="component" value="Unassembled WGS sequence"/>
</dbReference>
<reference evidence="5" key="1">
    <citation type="journal article" date="2019" name="Curr. Biol.">
        <title>Genome Sequence of Striga asiatica Provides Insight into the Evolution of Plant Parasitism.</title>
        <authorList>
            <person name="Yoshida S."/>
            <person name="Kim S."/>
            <person name="Wafula E.K."/>
            <person name="Tanskanen J."/>
            <person name="Kim Y.M."/>
            <person name="Honaas L."/>
            <person name="Yang Z."/>
            <person name="Spallek T."/>
            <person name="Conn C.E."/>
            <person name="Ichihashi Y."/>
            <person name="Cheong K."/>
            <person name="Cui S."/>
            <person name="Der J.P."/>
            <person name="Gundlach H."/>
            <person name="Jiao Y."/>
            <person name="Hori C."/>
            <person name="Ishida J.K."/>
            <person name="Kasahara H."/>
            <person name="Kiba T."/>
            <person name="Kim M.S."/>
            <person name="Koo N."/>
            <person name="Laohavisit A."/>
            <person name="Lee Y.H."/>
            <person name="Lumba S."/>
            <person name="McCourt P."/>
            <person name="Mortimer J.C."/>
            <person name="Mutuku J.M."/>
            <person name="Nomura T."/>
            <person name="Sasaki-Sekimoto Y."/>
            <person name="Seto Y."/>
            <person name="Wang Y."/>
            <person name="Wakatake T."/>
            <person name="Sakakibara H."/>
            <person name="Demura T."/>
            <person name="Yamaguchi S."/>
            <person name="Yoneyama K."/>
            <person name="Manabe R.I."/>
            <person name="Nelson D.C."/>
            <person name="Schulman A.H."/>
            <person name="Timko M.P."/>
            <person name="dePamphilis C.W."/>
            <person name="Choi D."/>
            <person name="Shirasu K."/>
        </authorList>
    </citation>
    <scope>NUCLEOTIDE SEQUENCE [LARGE SCALE GENOMIC DNA]</scope>
    <source>
        <strain evidence="5">cv. UVA1</strain>
    </source>
</reference>
<dbReference type="Pfam" id="PF22669">
    <property type="entry name" value="Exo_endo_phos2"/>
    <property type="match status" value="1"/>
</dbReference>
<evidence type="ECO:0000313" key="5">
    <source>
        <dbReference type="Proteomes" id="UP000325081"/>
    </source>
</evidence>
<dbReference type="SUPFAM" id="SSF56219">
    <property type="entry name" value="DNase I-like"/>
    <property type="match status" value="1"/>
</dbReference>
<dbReference type="AlphaFoldDB" id="A0A5A7RG67"/>
<keyword evidence="2" id="KW-0378">Hydrolase</keyword>
<dbReference type="InterPro" id="IPR045849">
    <property type="entry name" value="IP5P_plant"/>
</dbReference>
<comment type="similarity">
    <text evidence="1">Belongs to the inositol polyphosphate 5-phosphatase family.</text>
</comment>
<name>A0A5A7RG67_STRAF</name>
<comment type="caution">
    <text evidence="4">The sequence shown here is derived from an EMBL/GenBank/DDBJ whole genome shotgun (WGS) entry which is preliminary data.</text>
</comment>